<keyword evidence="2" id="KW-1185">Reference proteome</keyword>
<organism evidence="1 2">
    <name type="scientific">Caerostris darwini</name>
    <dbReference type="NCBI Taxonomy" id="1538125"/>
    <lineage>
        <taxon>Eukaryota</taxon>
        <taxon>Metazoa</taxon>
        <taxon>Ecdysozoa</taxon>
        <taxon>Arthropoda</taxon>
        <taxon>Chelicerata</taxon>
        <taxon>Arachnida</taxon>
        <taxon>Araneae</taxon>
        <taxon>Araneomorphae</taxon>
        <taxon>Entelegynae</taxon>
        <taxon>Araneoidea</taxon>
        <taxon>Araneidae</taxon>
        <taxon>Caerostris</taxon>
    </lineage>
</organism>
<dbReference type="Proteomes" id="UP001054837">
    <property type="component" value="Unassembled WGS sequence"/>
</dbReference>
<evidence type="ECO:0000313" key="2">
    <source>
        <dbReference type="Proteomes" id="UP001054837"/>
    </source>
</evidence>
<accession>A0AAV4USD1</accession>
<proteinExistence type="predicted"/>
<evidence type="ECO:0000313" key="1">
    <source>
        <dbReference type="EMBL" id="GIY60300.1"/>
    </source>
</evidence>
<dbReference type="EMBL" id="BPLQ01011776">
    <property type="protein sequence ID" value="GIY60300.1"/>
    <property type="molecule type" value="Genomic_DNA"/>
</dbReference>
<sequence>MRDETVPDFASETPNTTQVQLKSRTIQIKNIKRISFLYHKRPSTFFQPLQVPPNNTRISPRKKERVYSVNHELNRWRCKSDISQIAKVKKKLGSKRTSSVISSRSQVSSGD</sequence>
<protein>
    <submittedName>
        <fullName evidence="1">Uncharacterized protein</fullName>
    </submittedName>
</protein>
<comment type="caution">
    <text evidence="1">The sequence shown here is derived from an EMBL/GenBank/DDBJ whole genome shotgun (WGS) entry which is preliminary data.</text>
</comment>
<gene>
    <name evidence="1" type="ORF">CDAR_84001</name>
</gene>
<name>A0AAV4USD1_9ARAC</name>
<dbReference type="AlphaFoldDB" id="A0AAV4USD1"/>
<reference evidence="1 2" key="1">
    <citation type="submission" date="2021-06" db="EMBL/GenBank/DDBJ databases">
        <title>Caerostris darwini draft genome.</title>
        <authorList>
            <person name="Kono N."/>
            <person name="Arakawa K."/>
        </authorList>
    </citation>
    <scope>NUCLEOTIDE SEQUENCE [LARGE SCALE GENOMIC DNA]</scope>
</reference>